<evidence type="ECO:0008006" key="4">
    <source>
        <dbReference type="Google" id="ProtNLM"/>
    </source>
</evidence>
<reference evidence="2 3" key="1">
    <citation type="journal article" date="2024" name="J Genomics">
        <title>Draft genome sequencing and assembly of Favolaschia claudopus CIRM-BRFM 2984 isolated from oak limbs.</title>
        <authorList>
            <person name="Navarro D."/>
            <person name="Drula E."/>
            <person name="Chaduli D."/>
            <person name="Cazenave R."/>
            <person name="Ahrendt S."/>
            <person name="Wang J."/>
            <person name="Lipzen A."/>
            <person name="Daum C."/>
            <person name="Barry K."/>
            <person name="Grigoriev I.V."/>
            <person name="Favel A."/>
            <person name="Rosso M.N."/>
            <person name="Martin F."/>
        </authorList>
    </citation>
    <scope>NUCLEOTIDE SEQUENCE [LARGE SCALE GENOMIC DNA]</scope>
    <source>
        <strain evidence="2 3">CIRM-BRFM 2984</strain>
    </source>
</reference>
<feature type="transmembrane region" description="Helical" evidence="1">
    <location>
        <begin position="131"/>
        <end position="150"/>
    </location>
</feature>
<keyword evidence="1" id="KW-1133">Transmembrane helix</keyword>
<sequence>MIVNSDSENAPLILNDENQIDVKQVDAPQVDDSNAGRSQAHICSRCASEMDSSSSPLTARHILIVLAVSWCILIFSLIVGHMAVGERANVVSVFVAIWTHVTLAVLILLLCLGRRRYSHLRLSRTVSQIRVLCGLATSWLLLMCGIITLTANPDSMCGYWNRGDCRRLFYAAHAFSWILIVTLFSAAFATYRRAVKLYGKTKVVPPPPPMIPAWRLSGVADSKGPMSEGSLKI</sequence>
<keyword evidence="3" id="KW-1185">Reference proteome</keyword>
<evidence type="ECO:0000313" key="3">
    <source>
        <dbReference type="Proteomes" id="UP001362999"/>
    </source>
</evidence>
<feature type="transmembrane region" description="Helical" evidence="1">
    <location>
        <begin position="170"/>
        <end position="191"/>
    </location>
</feature>
<protein>
    <recommendedName>
        <fullName evidence="4">Transmembrane protein</fullName>
    </recommendedName>
</protein>
<evidence type="ECO:0000313" key="2">
    <source>
        <dbReference type="EMBL" id="KAK7044636.1"/>
    </source>
</evidence>
<dbReference type="AlphaFoldDB" id="A0AAW0CWQ7"/>
<evidence type="ECO:0000256" key="1">
    <source>
        <dbReference type="SAM" id="Phobius"/>
    </source>
</evidence>
<feature type="transmembrane region" description="Helical" evidence="1">
    <location>
        <begin position="62"/>
        <end position="84"/>
    </location>
</feature>
<dbReference type="Proteomes" id="UP001362999">
    <property type="component" value="Unassembled WGS sequence"/>
</dbReference>
<proteinExistence type="predicted"/>
<keyword evidence="1" id="KW-0472">Membrane</keyword>
<keyword evidence="1" id="KW-0812">Transmembrane</keyword>
<feature type="transmembrane region" description="Helical" evidence="1">
    <location>
        <begin position="90"/>
        <end position="110"/>
    </location>
</feature>
<accession>A0AAW0CWQ7</accession>
<gene>
    <name evidence="2" type="ORF">R3P38DRAFT_171327</name>
</gene>
<name>A0AAW0CWQ7_9AGAR</name>
<organism evidence="2 3">
    <name type="scientific">Favolaschia claudopus</name>
    <dbReference type="NCBI Taxonomy" id="2862362"/>
    <lineage>
        <taxon>Eukaryota</taxon>
        <taxon>Fungi</taxon>
        <taxon>Dikarya</taxon>
        <taxon>Basidiomycota</taxon>
        <taxon>Agaricomycotina</taxon>
        <taxon>Agaricomycetes</taxon>
        <taxon>Agaricomycetidae</taxon>
        <taxon>Agaricales</taxon>
        <taxon>Marasmiineae</taxon>
        <taxon>Mycenaceae</taxon>
        <taxon>Favolaschia</taxon>
    </lineage>
</organism>
<dbReference type="EMBL" id="JAWWNJ010000011">
    <property type="protein sequence ID" value="KAK7044636.1"/>
    <property type="molecule type" value="Genomic_DNA"/>
</dbReference>
<comment type="caution">
    <text evidence="2">The sequence shown here is derived from an EMBL/GenBank/DDBJ whole genome shotgun (WGS) entry which is preliminary data.</text>
</comment>